<organism evidence="1 2">
    <name type="scientific">Spirosoma utsteinense</name>
    <dbReference type="NCBI Taxonomy" id="2585773"/>
    <lineage>
        <taxon>Bacteria</taxon>
        <taxon>Pseudomonadati</taxon>
        <taxon>Bacteroidota</taxon>
        <taxon>Cytophagia</taxon>
        <taxon>Cytophagales</taxon>
        <taxon>Cytophagaceae</taxon>
        <taxon>Spirosoma</taxon>
    </lineage>
</organism>
<gene>
    <name evidence="1" type="ORF">FH603_5881</name>
</gene>
<evidence type="ECO:0000313" key="1">
    <source>
        <dbReference type="EMBL" id="MBC3795344.1"/>
    </source>
</evidence>
<dbReference type="EMBL" id="VFIA01000124">
    <property type="protein sequence ID" value="MBC3795344.1"/>
    <property type="molecule type" value="Genomic_DNA"/>
</dbReference>
<protein>
    <submittedName>
        <fullName evidence="1">Uncharacterized protein</fullName>
    </submittedName>
</protein>
<keyword evidence="2" id="KW-1185">Reference proteome</keyword>
<sequence length="38" mass="4439">MERSGIAFRLALFKTASRYSNRMAFFPFPIFNQMGSFT</sequence>
<reference evidence="1 2" key="1">
    <citation type="submission" date="2019-06" db="EMBL/GenBank/DDBJ databases">
        <title>Spirosoma utsteinense sp. nov. isolated from Antarctic ice-free soils.</title>
        <authorList>
            <person name="Tahon G."/>
        </authorList>
    </citation>
    <scope>NUCLEOTIDE SEQUENCE [LARGE SCALE GENOMIC DNA]</scope>
    <source>
        <strain evidence="1 2">LMG 31447</strain>
    </source>
</reference>
<name>A0ABR6WFL3_9BACT</name>
<comment type="caution">
    <text evidence="1">The sequence shown here is derived from an EMBL/GenBank/DDBJ whole genome shotgun (WGS) entry which is preliminary data.</text>
</comment>
<accession>A0ABR6WFL3</accession>
<evidence type="ECO:0000313" key="2">
    <source>
        <dbReference type="Proteomes" id="UP000700732"/>
    </source>
</evidence>
<proteinExistence type="predicted"/>
<dbReference type="Proteomes" id="UP000700732">
    <property type="component" value="Unassembled WGS sequence"/>
</dbReference>